<evidence type="ECO:0000259" key="2">
    <source>
        <dbReference type="PROSITE" id="PS51819"/>
    </source>
</evidence>
<feature type="domain" description="VOC" evidence="2">
    <location>
        <begin position="168"/>
        <end position="290"/>
    </location>
</feature>
<comment type="caution">
    <text evidence="3">The sequence shown here is derived from an EMBL/GenBank/DDBJ whole genome shotgun (WGS) entry which is preliminary data.</text>
</comment>
<dbReference type="InterPro" id="IPR052164">
    <property type="entry name" value="Anthracycline_SecMetBiosynth"/>
</dbReference>
<reference evidence="3" key="1">
    <citation type="submission" date="2021-06" db="EMBL/GenBank/DDBJ databases">
        <authorList>
            <person name="Arsene-Ploetze F."/>
        </authorList>
    </citation>
    <scope>NUCLEOTIDE SEQUENCE</scope>
    <source>
        <strain evidence="3">SBRY1</strain>
    </source>
</reference>
<protein>
    <submittedName>
        <fullName evidence="3">Anthracycline biosynthesis protein DauV</fullName>
    </submittedName>
</protein>
<proteinExistence type="predicted"/>
<dbReference type="Pfam" id="PF18029">
    <property type="entry name" value="Glyoxalase_6"/>
    <property type="match status" value="1"/>
</dbReference>
<dbReference type="Gene3D" id="3.10.180.10">
    <property type="entry name" value="2,3-Dihydroxybiphenyl 1,2-Dioxygenase, domain 1"/>
    <property type="match status" value="2"/>
</dbReference>
<accession>A0A9W4H2H5</accession>
<evidence type="ECO:0000256" key="1">
    <source>
        <dbReference type="SAM" id="MobiDB-lite"/>
    </source>
</evidence>
<dbReference type="Proteomes" id="UP001153328">
    <property type="component" value="Unassembled WGS sequence"/>
</dbReference>
<feature type="domain" description="VOC" evidence="2">
    <location>
        <begin position="43"/>
        <end position="155"/>
    </location>
</feature>
<organism evidence="3 4">
    <name type="scientific">Actinacidiphila bryophytorum</name>
    <dbReference type="NCBI Taxonomy" id="1436133"/>
    <lineage>
        <taxon>Bacteria</taxon>
        <taxon>Bacillati</taxon>
        <taxon>Actinomycetota</taxon>
        <taxon>Actinomycetes</taxon>
        <taxon>Kitasatosporales</taxon>
        <taxon>Streptomycetaceae</taxon>
        <taxon>Actinacidiphila</taxon>
    </lineage>
</organism>
<feature type="region of interest" description="Disordered" evidence="1">
    <location>
        <begin position="1"/>
        <end position="37"/>
    </location>
</feature>
<dbReference type="AlphaFoldDB" id="A0A9W4H2H5"/>
<sequence length="290" mass="30173">MTGRRQPVEGGPHATRAADGTGTPREGGTSGAETTGSQVACGAPCWVSLTARDLAAAEKFYGTVLDWEFRSTTLGERFAVAVTGGRPLATIGAVAGDMQVAVGWTPFFAVSQADEATARIRERSATVALGPVSFASGRAVLAADRDGAVFGVWDGRLPGGWQSWHDRGPVVVRLRTRDAFESAIFYGGVLEWADEGRGCCSVSYEYEKAEVVVRSCGEVVARISSGAVEAAPDPAVRPHWAVHFAVEDVAACMEAARALGGAVLGSGGGPAGPWADLRDPDGALFTVFSR</sequence>
<dbReference type="PANTHER" id="PTHR33993">
    <property type="entry name" value="GLYOXALASE-RELATED"/>
    <property type="match status" value="1"/>
</dbReference>
<gene>
    <name evidence="3" type="ORF">SBRY_40202</name>
</gene>
<dbReference type="InterPro" id="IPR041581">
    <property type="entry name" value="Glyoxalase_6"/>
</dbReference>
<dbReference type="InterPro" id="IPR029068">
    <property type="entry name" value="Glyas_Bleomycin-R_OHBP_Dase"/>
</dbReference>
<name>A0A9W4H2H5_9ACTN</name>
<keyword evidence="4" id="KW-1185">Reference proteome</keyword>
<dbReference type="PANTHER" id="PTHR33993:SF10">
    <property type="entry name" value="CONSERVED PROTEIN"/>
    <property type="match status" value="1"/>
</dbReference>
<dbReference type="InterPro" id="IPR037523">
    <property type="entry name" value="VOC_core"/>
</dbReference>
<dbReference type="SUPFAM" id="SSF54593">
    <property type="entry name" value="Glyoxalase/Bleomycin resistance protein/Dihydroxybiphenyl dioxygenase"/>
    <property type="match status" value="2"/>
</dbReference>
<dbReference type="EMBL" id="CAJVAX010000018">
    <property type="protein sequence ID" value="CAG7645611.1"/>
    <property type="molecule type" value="Genomic_DNA"/>
</dbReference>
<evidence type="ECO:0000313" key="3">
    <source>
        <dbReference type="EMBL" id="CAG7645611.1"/>
    </source>
</evidence>
<dbReference type="CDD" id="cd07247">
    <property type="entry name" value="SgaA_N_like"/>
    <property type="match status" value="1"/>
</dbReference>
<dbReference type="RefSeq" id="WP_205048240.1">
    <property type="nucleotide sequence ID" value="NZ_CAJVAX010000018.1"/>
</dbReference>
<evidence type="ECO:0000313" key="4">
    <source>
        <dbReference type="Proteomes" id="UP001153328"/>
    </source>
</evidence>
<dbReference type="PROSITE" id="PS51819">
    <property type="entry name" value="VOC"/>
    <property type="match status" value="2"/>
</dbReference>